<dbReference type="AlphaFoldDB" id="A0AAD4Q2U7"/>
<protein>
    <submittedName>
        <fullName evidence="1">Uncharacterized protein</fullName>
    </submittedName>
</protein>
<evidence type="ECO:0000313" key="1">
    <source>
        <dbReference type="EMBL" id="KAH8979355.1"/>
    </source>
</evidence>
<reference evidence="1" key="1">
    <citation type="submission" date="2022-01" db="EMBL/GenBank/DDBJ databases">
        <title>Comparative genomics reveals a dynamic genome evolution in the ectomycorrhizal milk-cap (Lactarius) mushrooms.</title>
        <authorList>
            <consortium name="DOE Joint Genome Institute"/>
            <person name="Lebreton A."/>
            <person name="Tang N."/>
            <person name="Kuo A."/>
            <person name="LaButti K."/>
            <person name="Drula E."/>
            <person name="Barry K."/>
            <person name="Clum A."/>
            <person name="Lipzen A."/>
            <person name="Mousain D."/>
            <person name="Ng V."/>
            <person name="Wang R."/>
            <person name="Wang X."/>
            <person name="Dai Y."/>
            <person name="Henrissat B."/>
            <person name="Grigoriev I.V."/>
            <person name="Guerin-Laguette A."/>
            <person name="Yu F."/>
            <person name="Martin F.M."/>
        </authorList>
    </citation>
    <scope>NUCLEOTIDE SEQUENCE</scope>
    <source>
        <strain evidence="1">QP</strain>
    </source>
</reference>
<sequence>MSPTPHIATLPTSRPLSLAILSSLTLPDERPPLPPIIDLCDDDEDTFLNDHLPLASPLLPPPSIEDDTTLNRGMETLNTSVSTSHASTSHSIYTLSSLTTLSND</sequence>
<accession>A0AAD4Q2U7</accession>
<keyword evidence="2" id="KW-1185">Reference proteome</keyword>
<dbReference type="Proteomes" id="UP001201163">
    <property type="component" value="Unassembled WGS sequence"/>
</dbReference>
<organism evidence="1 2">
    <name type="scientific">Lactarius akahatsu</name>
    <dbReference type="NCBI Taxonomy" id="416441"/>
    <lineage>
        <taxon>Eukaryota</taxon>
        <taxon>Fungi</taxon>
        <taxon>Dikarya</taxon>
        <taxon>Basidiomycota</taxon>
        <taxon>Agaricomycotina</taxon>
        <taxon>Agaricomycetes</taxon>
        <taxon>Russulales</taxon>
        <taxon>Russulaceae</taxon>
        <taxon>Lactarius</taxon>
    </lineage>
</organism>
<dbReference type="EMBL" id="JAKELL010000175">
    <property type="protein sequence ID" value="KAH8979355.1"/>
    <property type="molecule type" value="Genomic_DNA"/>
</dbReference>
<name>A0AAD4Q2U7_9AGAM</name>
<comment type="caution">
    <text evidence="1">The sequence shown here is derived from an EMBL/GenBank/DDBJ whole genome shotgun (WGS) entry which is preliminary data.</text>
</comment>
<proteinExistence type="predicted"/>
<gene>
    <name evidence="1" type="ORF">EDB92DRAFT_1821068</name>
</gene>
<evidence type="ECO:0000313" key="2">
    <source>
        <dbReference type="Proteomes" id="UP001201163"/>
    </source>
</evidence>